<dbReference type="PANTHER" id="PTHR22990">
    <property type="entry name" value="F-BOX ONLY PROTEIN"/>
    <property type="match status" value="1"/>
</dbReference>
<dbReference type="FunFam" id="2.160.20.10:FF:000035">
    <property type="entry name" value="F-box only protein 11"/>
    <property type="match status" value="1"/>
</dbReference>
<comment type="pathway">
    <text evidence="1">Protein modification; protein ubiquitination.</text>
</comment>
<keyword evidence="5" id="KW-1185">Reference proteome</keyword>
<dbReference type="PROSITE" id="PS50181">
    <property type="entry name" value="FBOX"/>
    <property type="match status" value="1"/>
</dbReference>
<dbReference type="SMART" id="SM00256">
    <property type="entry name" value="FBOX"/>
    <property type="match status" value="1"/>
</dbReference>
<dbReference type="InterPro" id="IPR036047">
    <property type="entry name" value="F-box-like_dom_sf"/>
</dbReference>
<sequence>SVDFLEPPTAANVAIGSKNVATQWLGWPGVAQSLGGWRYQIHCFNFCNDIDHTYTYLLHLGMDKIQNLCRKHASRIQQLYEQLGVPNISPNSIYSTFIKGIPSPDYPTTKFIFQQIMLRTIIFTTLLRAIISFLLGHDAYTGNKAAEHLKHIVLQLPTTDRIVFTIWLAEAFKHFSYIFDLPWLILDGLSLSPRSRFDGTKSSYSNVKLELSYNAISSTSRSSSFCPYNLRRRNSNGSMSSAACLISASMIDKSTSRISGNSYVTGEDGDVISPFFSRSSTSSLLSRRCIDQSSLSILDEEDSVPRKKTRSNSDIACRYYDRCCKHSTCFTPGRDAIKISRKKTKLMVKSECNDIRTSNLNESFIKSGGGNLANLPEELLTRIFSNLFEVHLCKISMVCRKFYKVANDSELWLVKYFLQNFPFCHFETIDLAIIGAGNDMIFFPRNFSILGYSFDLASGGVSEKIIIESTNGTTVSFSDGASNAYLGYCTIKFCPASNPSSALLHANHYAIEISGNCSPVVDHCIIRNTSTSGAALCVRDRANPRVKHCICSDCENVGFCIADHAKGHYEDNEIARNSLAGVWVKNYANPYFRRCHVHHGRDVGIFVFENGLGYFDRCNIHDNRISGIEVKQNGNPTVVRCDVHNGETGGIYVHEDGQGQFLENKIYSNAFAGIWITSRSNPTIRKNEIYNGKQGGVYIFGEGRGLIEYNNIHNNLLAGIQIRTGSDPIVRMNKIHNGQHGGIYVHERGKGLIEENEVYANALAGIWVTTLSTPILRRNRIHSGKQVGVYFYDNGHGILEENDVYNHTYSGVQIRTGSNPEIRRNKIWGGQNGGVLVYNGGLGLLEENEIFDNAMAGVWIKIDSNPILRRNKIYEGRDGGVCIFNKGRGVLEENEIFRNNQAGVLISTESHPVLKRNKIFDGRAAGIEITNGATATLEGNLVFRNKFGGICLATDVKPIVHDNKVYDNFDAVEKAIWNGQCLTCNTTERNAICVNCIKSCHHNHDIEFVRHDSPYVAEFYEFTFQHNEKHVYIQAAFILHVTGAASATSQIVLLKIDVKCD</sequence>
<keyword evidence="2" id="KW-0677">Repeat</keyword>
<evidence type="ECO:0000256" key="1">
    <source>
        <dbReference type="ARBA" id="ARBA00004906"/>
    </source>
</evidence>
<dbReference type="Pfam" id="PF12937">
    <property type="entry name" value="F-box-like"/>
    <property type="match status" value="1"/>
</dbReference>
<dbReference type="SUPFAM" id="SSF51126">
    <property type="entry name" value="Pectin lyase-like"/>
    <property type="match status" value="3"/>
</dbReference>
<dbReference type="InterPro" id="IPR011050">
    <property type="entry name" value="Pectin_lyase_fold/virulence"/>
</dbReference>
<dbReference type="PANTHER" id="PTHR22990:SF20">
    <property type="entry name" value="F-BOX ONLY PROTEIN 11"/>
    <property type="match status" value="1"/>
</dbReference>
<dbReference type="Proteomes" id="UP000887565">
    <property type="component" value="Unplaced"/>
</dbReference>
<dbReference type="SMART" id="SM00722">
    <property type="entry name" value="CASH"/>
    <property type="match status" value="3"/>
</dbReference>
<dbReference type="SUPFAM" id="SSF81383">
    <property type="entry name" value="F-box domain"/>
    <property type="match status" value="1"/>
</dbReference>
<reference evidence="6" key="1">
    <citation type="submission" date="2022-11" db="UniProtKB">
        <authorList>
            <consortium name="WormBaseParasite"/>
        </authorList>
    </citation>
    <scope>IDENTIFICATION</scope>
</reference>
<dbReference type="InterPro" id="IPR006626">
    <property type="entry name" value="PbH1"/>
</dbReference>
<dbReference type="InterPro" id="IPR022441">
    <property type="entry name" value="Para_beta_helix_rpt-2"/>
</dbReference>
<dbReference type="InterPro" id="IPR051550">
    <property type="entry name" value="SCF-Subunits/Alg-Epimerases"/>
</dbReference>
<organism evidence="5 6">
    <name type="scientific">Romanomermis culicivorax</name>
    <name type="common">Nematode worm</name>
    <dbReference type="NCBI Taxonomy" id="13658"/>
    <lineage>
        <taxon>Eukaryota</taxon>
        <taxon>Metazoa</taxon>
        <taxon>Ecdysozoa</taxon>
        <taxon>Nematoda</taxon>
        <taxon>Enoplea</taxon>
        <taxon>Dorylaimia</taxon>
        <taxon>Mermithida</taxon>
        <taxon>Mermithoidea</taxon>
        <taxon>Mermithidae</taxon>
        <taxon>Romanomermis</taxon>
    </lineage>
</organism>
<dbReference type="Gene3D" id="1.20.1280.50">
    <property type="match status" value="1"/>
</dbReference>
<keyword evidence="3" id="KW-0833">Ubl conjugation pathway</keyword>
<dbReference type="InterPro" id="IPR001810">
    <property type="entry name" value="F-box_dom"/>
</dbReference>
<protein>
    <submittedName>
        <fullName evidence="6">F-box domain-containing protein</fullName>
    </submittedName>
</protein>
<dbReference type="AlphaFoldDB" id="A0A915I5E4"/>
<feature type="domain" description="F-box" evidence="4">
    <location>
        <begin position="369"/>
        <end position="415"/>
    </location>
</feature>
<evidence type="ECO:0000256" key="2">
    <source>
        <dbReference type="ARBA" id="ARBA00022737"/>
    </source>
</evidence>
<evidence type="ECO:0000313" key="5">
    <source>
        <dbReference type="Proteomes" id="UP000887565"/>
    </source>
</evidence>
<name>A0A915I5E4_ROMCU</name>
<dbReference type="SMART" id="SM00710">
    <property type="entry name" value="PbH1"/>
    <property type="match status" value="19"/>
</dbReference>
<evidence type="ECO:0000259" key="4">
    <source>
        <dbReference type="PROSITE" id="PS50181"/>
    </source>
</evidence>
<dbReference type="GO" id="GO:0006511">
    <property type="term" value="P:ubiquitin-dependent protein catabolic process"/>
    <property type="evidence" value="ECO:0007669"/>
    <property type="project" value="TreeGrafter"/>
</dbReference>
<dbReference type="InterPro" id="IPR006633">
    <property type="entry name" value="Carb-bd_sugar_hydrolysis-dom"/>
</dbReference>
<dbReference type="InterPro" id="IPR039448">
    <property type="entry name" value="Beta_helix"/>
</dbReference>
<evidence type="ECO:0000256" key="3">
    <source>
        <dbReference type="ARBA" id="ARBA00022786"/>
    </source>
</evidence>
<proteinExistence type="predicted"/>
<dbReference type="WBParaSite" id="nRc.2.0.1.t09357-RA">
    <property type="protein sequence ID" value="nRc.2.0.1.t09357-RA"/>
    <property type="gene ID" value="nRc.2.0.1.g09357"/>
</dbReference>
<dbReference type="Pfam" id="PF13229">
    <property type="entry name" value="Beta_helix"/>
    <property type="match status" value="2"/>
</dbReference>
<dbReference type="FunFam" id="2.160.20.10:FF:000175">
    <property type="entry name" value="Zinc finger protein"/>
    <property type="match status" value="1"/>
</dbReference>
<evidence type="ECO:0000313" key="6">
    <source>
        <dbReference type="WBParaSite" id="nRc.2.0.1.t09357-RA"/>
    </source>
</evidence>
<dbReference type="InterPro" id="IPR012334">
    <property type="entry name" value="Pectin_lyas_fold"/>
</dbReference>
<dbReference type="NCBIfam" id="TIGR03804">
    <property type="entry name" value="para_beta_helix"/>
    <property type="match status" value="1"/>
</dbReference>
<accession>A0A915I5E4</accession>
<dbReference type="GO" id="GO:0042981">
    <property type="term" value="P:regulation of apoptotic process"/>
    <property type="evidence" value="ECO:0007669"/>
    <property type="project" value="TreeGrafter"/>
</dbReference>
<dbReference type="Gene3D" id="2.160.20.10">
    <property type="entry name" value="Single-stranded right-handed beta-helix, Pectin lyase-like"/>
    <property type="match status" value="3"/>
</dbReference>